<dbReference type="AlphaFoldDB" id="A0A4R5DHG6"/>
<evidence type="ECO:0000313" key="1">
    <source>
        <dbReference type="EMBL" id="TDE11304.1"/>
    </source>
</evidence>
<accession>A0A4R5DHG6</accession>
<dbReference type="RefSeq" id="WP_131961151.1">
    <property type="nucleotide sequence ID" value="NZ_SMFL01000012.1"/>
</dbReference>
<dbReference type="PROSITE" id="PS51257">
    <property type="entry name" value="PROKAR_LIPOPROTEIN"/>
    <property type="match status" value="1"/>
</dbReference>
<comment type="caution">
    <text evidence="1">The sequence shown here is derived from an EMBL/GenBank/DDBJ whole genome shotgun (WGS) entry which is preliminary data.</text>
</comment>
<dbReference type="EMBL" id="SMFL01000012">
    <property type="protein sequence ID" value="TDE11304.1"/>
    <property type="molecule type" value="Genomic_DNA"/>
</dbReference>
<gene>
    <name evidence="1" type="ORF">E0F88_25670</name>
</gene>
<dbReference type="Proteomes" id="UP000294850">
    <property type="component" value="Unassembled WGS sequence"/>
</dbReference>
<keyword evidence="2" id="KW-1185">Reference proteome</keyword>
<sequence>MRSGFFSFSIRITQVIAFAVTVTGCSILEMPKYSLSDGYYRSKSFHSPSGKVFIDNSEDTIYVYTVSRTTGLPDTVRGKHTLPQVASRIPIKSGYFRQGSTDVDFITIPFKYRPGKEGMPRQFNANLNGAVYQGYRNDIYRLSFKKNALTKYQRQTLHYGMSYGIFTGLGGTAMNPWVTNNNISSEYDGVVWSKGIAAIFGLNSFTAGVTLGFDNLLDRNKKFWIYQKKPWIGLALGLNLN</sequence>
<name>A0A4R5DHG6_9BACT</name>
<proteinExistence type="predicted"/>
<organism evidence="1 2">
    <name type="scientific">Dyadobacter psychrotolerans</name>
    <dbReference type="NCBI Taxonomy" id="2541721"/>
    <lineage>
        <taxon>Bacteria</taxon>
        <taxon>Pseudomonadati</taxon>
        <taxon>Bacteroidota</taxon>
        <taxon>Cytophagia</taxon>
        <taxon>Cytophagales</taxon>
        <taxon>Spirosomataceae</taxon>
        <taxon>Dyadobacter</taxon>
    </lineage>
</organism>
<protein>
    <submittedName>
        <fullName evidence="1">Uncharacterized protein</fullName>
    </submittedName>
</protein>
<reference evidence="1 2" key="1">
    <citation type="submission" date="2019-03" db="EMBL/GenBank/DDBJ databases">
        <title>Dyadobacter AR-3-6 sp. nov., isolated from arctic soil.</title>
        <authorList>
            <person name="Chaudhary D.K."/>
        </authorList>
    </citation>
    <scope>NUCLEOTIDE SEQUENCE [LARGE SCALE GENOMIC DNA]</scope>
    <source>
        <strain evidence="1 2">AR-3-6</strain>
    </source>
</reference>
<dbReference type="OrthoDB" id="836926at2"/>
<evidence type="ECO:0000313" key="2">
    <source>
        <dbReference type="Proteomes" id="UP000294850"/>
    </source>
</evidence>